<evidence type="ECO:0000256" key="3">
    <source>
        <dbReference type="PROSITE-ProRule" id="PRU00285"/>
    </source>
</evidence>
<evidence type="ECO:0000259" key="6">
    <source>
        <dbReference type="PROSITE" id="PS01031"/>
    </source>
</evidence>
<dbReference type="InterPro" id="IPR055269">
    <property type="entry name" value="Alpha-crystallin/HSP_16"/>
</dbReference>
<dbReference type="AlphaFoldDB" id="A0A8T0EB90"/>
<dbReference type="SUPFAM" id="SSF49764">
    <property type="entry name" value="HSP20-like chaperones"/>
    <property type="match status" value="1"/>
</dbReference>
<accession>A0A8T0EB90</accession>
<dbReference type="PRINTS" id="PR00299">
    <property type="entry name" value="ACRYSTALLIN"/>
</dbReference>
<dbReference type="GO" id="GO:0051082">
    <property type="term" value="F:unfolded protein binding"/>
    <property type="evidence" value="ECO:0007669"/>
    <property type="project" value="TreeGrafter"/>
</dbReference>
<feature type="compositionally biased region" description="Basic and acidic residues" evidence="5">
    <location>
        <begin position="154"/>
        <end position="174"/>
    </location>
</feature>
<evidence type="ECO:0000313" key="8">
    <source>
        <dbReference type="Proteomes" id="UP000807504"/>
    </source>
</evidence>
<dbReference type="PIRSF" id="PIRSF036514">
    <property type="entry name" value="Sm_HSP_B1"/>
    <property type="match status" value="1"/>
</dbReference>
<dbReference type="GO" id="GO:0005634">
    <property type="term" value="C:nucleus"/>
    <property type="evidence" value="ECO:0007669"/>
    <property type="project" value="TreeGrafter"/>
</dbReference>
<protein>
    <submittedName>
        <fullName evidence="7">Alpha-crystallin A chain like protein</fullName>
    </submittedName>
</protein>
<dbReference type="InterPro" id="IPR001436">
    <property type="entry name" value="Alpha-crystallin/sHSP_animal"/>
</dbReference>
<comment type="caution">
    <text evidence="7">The sequence shown here is derived from an EMBL/GenBank/DDBJ whole genome shotgun (WGS) entry which is preliminary data.</text>
</comment>
<dbReference type="OrthoDB" id="6424174at2759"/>
<dbReference type="PROSITE" id="PS01031">
    <property type="entry name" value="SHSP"/>
    <property type="match status" value="1"/>
</dbReference>
<feature type="binding site" evidence="2">
    <location>
        <position position="103"/>
    </location>
    <ligand>
        <name>Zn(2+)</name>
        <dbReference type="ChEBI" id="CHEBI:29105"/>
        <label>1</label>
    </ligand>
</feature>
<dbReference type="GO" id="GO:0043066">
    <property type="term" value="P:negative regulation of apoptotic process"/>
    <property type="evidence" value="ECO:0007669"/>
    <property type="project" value="TreeGrafter"/>
</dbReference>
<dbReference type="InterPro" id="IPR002068">
    <property type="entry name" value="A-crystallin/Hsp20_dom"/>
</dbReference>
<dbReference type="Proteomes" id="UP000807504">
    <property type="component" value="Unassembled WGS sequence"/>
</dbReference>
<reference evidence="7" key="1">
    <citation type="journal article" date="2020" name="bioRxiv">
        <title>Chromosome-level reference genome of the European wasp spider Argiope bruennichi: a resource for studies on range expansion and evolutionary adaptation.</title>
        <authorList>
            <person name="Sheffer M.M."/>
            <person name="Hoppe A."/>
            <person name="Krehenwinkel H."/>
            <person name="Uhl G."/>
            <person name="Kuss A.W."/>
            <person name="Jensen L."/>
            <person name="Jensen C."/>
            <person name="Gillespie R.G."/>
            <person name="Hoff K.J."/>
            <person name="Prost S."/>
        </authorList>
    </citation>
    <scope>NUCLEOTIDE SEQUENCE</scope>
</reference>
<feature type="domain" description="SHSP" evidence="6">
    <location>
        <begin position="55"/>
        <end position="163"/>
    </location>
</feature>
<feature type="region of interest" description="Disordered" evidence="5">
    <location>
        <begin position="148"/>
        <end position="174"/>
    </location>
</feature>
<evidence type="ECO:0000256" key="4">
    <source>
        <dbReference type="RuleBase" id="RU003616"/>
    </source>
</evidence>
<dbReference type="GO" id="GO:0042026">
    <property type="term" value="P:protein refolding"/>
    <property type="evidence" value="ECO:0007669"/>
    <property type="project" value="TreeGrafter"/>
</dbReference>
<dbReference type="GO" id="GO:0046872">
    <property type="term" value="F:metal ion binding"/>
    <property type="evidence" value="ECO:0007669"/>
    <property type="project" value="UniProtKB-KW"/>
</dbReference>
<keyword evidence="2" id="KW-0479">Metal-binding</keyword>
<evidence type="ECO:0000313" key="7">
    <source>
        <dbReference type="EMBL" id="KAF8770027.1"/>
    </source>
</evidence>
<dbReference type="GO" id="GO:0009408">
    <property type="term" value="P:response to heat"/>
    <property type="evidence" value="ECO:0007669"/>
    <property type="project" value="UniProtKB-ARBA"/>
</dbReference>
<dbReference type="EMBL" id="JABXBU010002228">
    <property type="protein sequence ID" value="KAF8770027.1"/>
    <property type="molecule type" value="Genomic_DNA"/>
</dbReference>
<dbReference type="PANTHER" id="PTHR45640">
    <property type="entry name" value="HEAT SHOCK PROTEIN HSP-12.2-RELATED"/>
    <property type="match status" value="1"/>
</dbReference>
<reference evidence="7" key="2">
    <citation type="submission" date="2020-06" db="EMBL/GenBank/DDBJ databases">
        <authorList>
            <person name="Sheffer M."/>
        </authorList>
    </citation>
    <scope>NUCLEOTIDE SEQUENCE</scope>
</reference>
<feature type="binding site" evidence="2">
    <location>
        <position position="110"/>
    </location>
    <ligand>
        <name>Zn(2+)</name>
        <dbReference type="ChEBI" id="CHEBI:29105"/>
        <label>1</label>
    </ligand>
</feature>
<dbReference type="CDD" id="cd06526">
    <property type="entry name" value="metazoan_ACD"/>
    <property type="match status" value="1"/>
</dbReference>
<evidence type="ECO:0000256" key="1">
    <source>
        <dbReference type="PIRNR" id="PIRNR036514"/>
    </source>
</evidence>
<dbReference type="InterPro" id="IPR008978">
    <property type="entry name" value="HSP20-like_chaperone"/>
</dbReference>
<dbReference type="OMA" id="SKFAVCI"/>
<dbReference type="Pfam" id="PF00011">
    <property type="entry name" value="HSP20"/>
    <property type="match status" value="1"/>
</dbReference>
<dbReference type="PANTHER" id="PTHR45640:SF26">
    <property type="entry name" value="RE23625P"/>
    <property type="match status" value="1"/>
</dbReference>
<keyword evidence="2" id="KW-0862">Zinc</keyword>
<proteinExistence type="inferred from homology"/>
<organism evidence="7 8">
    <name type="scientific">Argiope bruennichi</name>
    <name type="common">Wasp spider</name>
    <name type="synonym">Aranea bruennichi</name>
    <dbReference type="NCBI Taxonomy" id="94029"/>
    <lineage>
        <taxon>Eukaryota</taxon>
        <taxon>Metazoa</taxon>
        <taxon>Ecdysozoa</taxon>
        <taxon>Arthropoda</taxon>
        <taxon>Chelicerata</taxon>
        <taxon>Arachnida</taxon>
        <taxon>Araneae</taxon>
        <taxon>Araneomorphae</taxon>
        <taxon>Entelegynae</taxon>
        <taxon>Araneoidea</taxon>
        <taxon>Araneidae</taxon>
        <taxon>Argiope</taxon>
    </lineage>
</organism>
<gene>
    <name evidence="7" type="ORF">HNY73_017601</name>
</gene>
<evidence type="ECO:0000256" key="2">
    <source>
        <dbReference type="PIRSR" id="PIRSR036514-1"/>
    </source>
</evidence>
<keyword evidence="8" id="KW-1185">Reference proteome</keyword>
<comment type="similarity">
    <text evidence="1 3 4">Belongs to the small heat shock protein (HSP20) family.</text>
</comment>
<name>A0A8T0EB90_ARGBR</name>
<dbReference type="Gene3D" id="2.60.40.790">
    <property type="match status" value="1"/>
</dbReference>
<dbReference type="GO" id="GO:0005737">
    <property type="term" value="C:cytoplasm"/>
    <property type="evidence" value="ECO:0007669"/>
    <property type="project" value="TreeGrafter"/>
</dbReference>
<feature type="binding site" evidence="2">
    <location>
        <position position="105"/>
    </location>
    <ligand>
        <name>Zn(2+)</name>
        <dbReference type="ChEBI" id="CHEBI:29105"/>
        <label>1</label>
    </ligand>
</feature>
<evidence type="ECO:0000256" key="5">
    <source>
        <dbReference type="SAM" id="MobiDB-lite"/>
    </source>
</evidence>
<sequence>MSRKDLAREIVPRILEGNWWDIFDYPERIMDQLFGVNLFEDDLLPVGGQNGRCRRQINIADSGKSEVKNDKDKFQIDLNVSQFKPEELEVKIADKYVVIHGKHEEKSDEHGFVAREFTRRYMLPDTCDAETVNCSLSPNGMLTILAPKKANKPPLRERKIPLSIKEKKAMGDAK</sequence>